<protein>
    <recommendedName>
        <fullName evidence="5">Multidrug resistance protein MdtA-like barrel-sandwich hybrid domain-containing protein</fullName>
    </recommendedName>
</protein>
<dbReference type="AlphaFoldDB" id="A0A0G0Q028"/>
<dbReference type="PANTHER" id="PTHR32347:SF23">
    <property type="entry name" value="BLL5650 PROTEIN"/>
    <property type="match status" value="1"/>
</dbReference>
<accession>A0A0G0Q028</accession>
<dbReference type="InterPro" id="IPR050465">
    <property type="entry name" value="UPF0194_transport"/>
</dbReference>
<dbReference type="Gene3D" id="2.40.30.170">
    <property type="match status" value="1"/>
</dbReference>
<organism evidence="6 7">
    <name type="scientific">Candidatus Falkowbacteria bacterium GW2011_GWF2_39_8</name>
    <dbReference type="NCBI Taxonomy" id="1618642"/>
    <lineage>
        <taxon>Bacteria</taxon>
        <taxon>Candidatus Falkowiibacteriota</taxon>
    </lineage>
</organism>
<dbReference type="InterPro" id="IPR058625">
    <property type="entry name" value="MdtA-like_BSH"/>
</dbReference>
<keyword evidence="4" id="KW-0812">Transmembrane</keyword>
<evidence type="ECO:0000256" key="4">
    <source>
        <dbReference type="SAM" id="Phobius"/>
    </source>
</evidence>
<dbReference type="Gene3D" id="6.20.50.140">
    <property type="match status" value="1"/>
</dbReference>
<keyword evidence="4" id="KW-1133">Transmembrane helix</keyword>
<feature type="domain" description="Multidrug resistance protein MdtA-like barrel-sandwich hybrid" evidence="5">
    <location>
        <begin position="66"/>
        <end position="469"/>
    </location>
</feature>
<dbReference type="PANTHER" id="PTHR32347">
    <property type="entry name" value="EFFLUX SYSTEM COMPONENT YKNX-RELATED"/>
    <property type="match status" value="1"/>
</dbReference>
<dbReference type="SUPFAM" id="SSF111369">
    <property type="entry name" value="HlyD-like secretion proteins"/>
    <property type="match status" value="1"/>
</dbReference>
<feature type="transmembrane region" description="Helical" evidence="4">
    <location>
        <begin position="7"/>
        <end position="25"/>
    </location>
</feature>
<dbReference type="Pfam" id="PF25917">
    <property type="entry name" value="BSH_RND"/>
    <property type="match status" value="1"/>
</dbReference>
<name>A0A0G0Q028_9BACT</name>
<keyword evidence="2 3" id="KW-0175">Coiled coil</keyword>
<gene>
    <name evidence="6" type="ORF">UT64_C0007G0020</name>
</gene>
<sequence length="662" mass="71487">MLKSKKLYIIAGIIVLVIIGGTYFFTRKPKVEYTTAKAEIGNLVQTVSETGSVKTAKEIDLNFLANGKISKLLVEIGDKVTKDQILAELDYSNLLIQQKQSQANLDSSKANLAKVTNGATVQDIAINQATANQAHSAYLNSLVDQENTRKSTQESIAQAERNLSDLENGVGDTITTQKQAIAIAQTNYNNSKNTFEQSVNNKRDILLTQIEDKMSIARTALDAVNRLLTDQNLDDTFSVQDTIQGTLAKSNYDQAISLLSQANSSLAAAKNSKTDSNIALAVSDELSLLGKTLATLNYTFGGLEKTINSSVYTQSQLDSAKATISAQLTLINAAITTIQTGQQSYNDSILSLNTNLDSSRRSIEQAQAAYNASILSARNALTNARLSADQQMTSAKSRVDTNFNNWQVAKAQYEKIVASPRNEDIRLAQAQVMSSQAALESIKNQITNSVIKAPIDGQITKSNYEIGEEPNASKPVISLLTEDQYQIDVDISEADIIKVSLINPVSITFDAFGEEMKFIGDVIFIEPAQTVIQDVVYYKTTIGNIRTFASDVQLVLNSTSTESTAAATTTASSTASHNNLIKPGMTANTIITTASKENVLIVPNRSIIEKADKTKVVRVLQNQEPVEMPVIIGLKGDDGLTEIISGIKAGDEVVVSSKTSGK</sequence>
<comment type="subcellular location">
    <subcellularLocation>
        <location evidence="1">Cell envelope</location>
    </subcellularLocation>
</comment>
<dbReference type="Proteomes" id="UP000034137">
    <property type="component" value="Unassembled WGS sequence"/>
</dbReference>
<proteinExistence type="predicted"/>
<evidence type="ECO:0000256" key="2">
    <source>
        <dbReference type="ARBA" id="ARBA00023054"/>
    </source>
</evidence>
<evidence type="ECO:0000256" key="1">
    <source>
        <dbReference type="ARBA" id="ARBA00004196"/>
    </source>
</evidence>
<evidence type="ECO:0000313" key="7">
    <source>
        <dbReference type="Proteomes" id="UP000034137"/>
    </source>
</evidence>
<reference evidence="6 7" key="1">
    <citation type="journal article" date="2015" name="Nature">
        <title>rRNA introns, odd ribosomes, and small enigmatic genomes across a large radiation of phyla.</title>
        <authorList>
            <person name="Brown C.T."/>
            <person name="Hug L.A."/>
            <person name="Thomas B.C."/>
            <person name="Sharon I."/>
            <person name="Castelle C.J."/>
            <person name="Singh A."/>
            <person name="Wilkins M.J."/>
            <person name="Williams K.H."/>
            <person name="Banfield J.F."/>
        </authorList>
    </citation>
    <scope>NUCLEOTIDE SEQUENCE [LARGE SCALE GENOMIC DNA]</scope>
</reference>
<evidence type="ECO:0000259" key="5">
    <source>
        <dbReference type="Pfam" id="PF25917"/>
    </source>
</evidence>
<keyword evidence="4" id="KW-0472">Membrane</keyword>
<dbReference type="EMBL" id="LBXO01000007">
    <property type="protein sequence ID" value="KKR33518.1"/>
    <property type="molecule type" value="Genomic_DNA"/>
</dbReference>
<evidence type="ECO:0000313" key="6">
    <source>
        <dbReference type="EMBL" id="KKR33518.1"/>
    </source>
</evidence>
<dbReference type="GO" id="GO:0030313">
    <property type="term" value="C:cell envelope"/>
    <property type="evidence" value="ECO:0007669"/>
    <property type="project" value="UniProtKB-SubCell"/>
</dbReference>
<dbReference type="Gene3D" id="2.40.50.100">
    <property type="match status" value="1"/>
</dbReference>
<comment type="caution">
    <text evidence="6">The sequence shown here is derived from an EMBL/GenBank/DDBJ whole genome shotgun (WGS) entry which is preliminary data.</text>
</comment>
<feature type="coiled-coil region" evidence="3">
    <location>
        <begin position="142"/>
        <end position="169"/>
    </location>
</feature>
<evidence type="ECO:0000256" key="3">
    <source>
        <dbReference type="SAM" id="Coils"/>
    </source>
</evidence>